<dbReference type="InterPro" id="IPR016181">
    <property type="entry name" value="Acyl_CoA_acyltransferase"/>
</dbReference>
<keyword evidence="2" id="KW-0808">Transferase</keyword>
<proteinExistence type="predicted"/>
<reference evidence="2 3" key="1">
    <citation type="submission" date="2020-03" db="EMBL/GenBank/DDBJ databases">
        <authorList>
            <person name="Kim M.K."/>
        </authorList>
    </citation>
    <scope>NUCLEOTIDE SEQUENCE [LARGE SCALE GENOMIC DNA]</scope>
    <source>
        <strain evidence="2 3">BT328</strain>
    </source>
</reference>
<dbReference type="PANTHER" id="PTHR42791">
    <property type="entry name" value="GNAT FAMILY ACETYLTRANSFERASE"/>
    <property type="match status" value="1"/>
</dbReference>
<dbReference type="InterPro" id="IPR052523">
    <property type="entry name" value="Trichothecene_AcTrans"/>
</dbReference>
<sequence length="268" mass="30494">MDQSINAIVRRNFIAKATYFARLLPGMHVDDIEAYTVVDCGLPSDTFNVIIPKTTKLTSLADLFENRVSEFSRKRFPLALWCWDELFNPELATLLHHYDLVRDETNVAMWLNLDARPIKPLKNSQLLIRSLQSPEEYDQFADVIAELFGDSPEADQIRQYYQLISRVHVPTQPMHFYLGVYEGKIVTTGTLFLDDESAGIYDIATRPDWRGHGFGSHMFDYLLGEAHRQSARQVVLQASTDGLGIYKRAGFVEVGTVQVFGTVAETLR</sequence>
<accession>A0A6G9ARL7</accession>
<keyword evidence="3" id="KW-1185">Reference proteome</keyword>
<evidence type="ECO:0000313" key="2">
    <source>
        <dbReference type="EMBL" id="QIP14969.1"/>
    </source>
</evidence>
<dbReference type="Gene3D" id="3.40.630.30">
    <property type="match status" value="1"/>
</dbReference>
<organism evidence="2 3">
    <name type="scientific">Spirosoma aureum</name>
    <dbReference type="NCBI Taxonomy" id="2692134"/>
    <lineage>
        <taxon>Bacteria</taxon>
        <taxon>Pseudomonadati</taxon>
        <taxon>Bacteroidota</taxon>
        <taxon>Cytophagia</taxon>
        <taxon>Cytophagales</taxon>
        <taxon>Cytophagaceae</taxon>
        <taxon>Spirosoma</taxon>
    </lineage>
</organism>
<dbReference type="RefSeq" id="WP_167212086.1">
    <property type="nucleotide sequence ID" value="NZ_CP050063.1"/>
</dbReference>
<dbReference type="EMBL" id="CP050063">
    <property type="protein sequence ID" value="QIP14969.1"/>
    <property type="molecule type" value="Genomic_DNA"/>
</dbReference>
<gene>
    <name evidence="2" type="ORF">G8759_21260</name>
</gene>
<feature type="domain" description="N-acetyltransferase" evidence="1">
    <location>
        <begin position="126"/>
        <end position="268"/>
    </location>
</feature>
<dbReference type="InterPro" id="IPR000182">
    <property type="entry name" value="GNAT_dom"/>
</dbReference>
<dbReference type="KEGG" id="spib:G8759_21260"/>
<name>A0A6G9ARL7_9BACT</name>
<evidence type="ECO:0000259" key="1">
    <source>
        <dbReference type="PROSITE" id="PS51186"/>
    </source>
</evidence>
<dbReference type="GO" id="GO:0016747">
    <property type="term" value="F:acyltransferase activity, transferring groups other than amino-acyl groups"/>
    <property type="evidence" value="ECO:0007669"/>
    <property type="project" value="InterPro"/>
</dbReference>
<dbReference type="Pfam" id="PF00583">
    <property type="entry name" value="Acetyltransf_1"/>
    <property type="match status" value="1"/>
</dbReference>
<evidence type="ECO:0000313" key="3">
    <source>
        <dbReference type="Proteomes" id="UP000501802"/>
    </source>
</evidence>
<dbReference type="SUPFAM" id="SSF55729">
    <property type="entry name" value="Acyl-CoA N-acyltransferases (Nat)"/>
    <property type="match status" value="1"/>
</dbReference>
<dbReference type="Proteomes" id="UP000501802">
    <property type="component" value="Chromosome"/>
</dbReference>
<dbReference type="PROSITE" id="PS51186">
    <property type="entry name" value="GNAT"/>
    <property type="match status" value="1"/>
</dbReference>
<protein>
    <submittedName>
        <fullName evidence="2">GNAT family N-acetyltransferase</fullName>
    </submittedName>
</protein>
<dbReference type="AlphaFoldDB" id="A0A6G9ARL7"/>
<dbReference type="PANTHER" id="PTHR42791:SF1">
    <property type="entry name" value="N-ACETYLTRANSFERASE DOMAIN-CONTAINING PROTEIN"/>
    <property type="match status" value="1"/>
</dbReference>
<dbReference type="CDD" id="cd04301">
    <property type="entry name" value="NAT_SF"/>
    <property type="match status" value="1"/>
</dbReference>